<protein>
    <submittedName>
        <fullName evidence="1">Uncharacterized protein</fullName>
    </submittedName>
</protein>
<sequence length="70" mass="7540">MTKAAMFTQGDISKLLKGAKAAGMTVKRVVIDRSGRIVADLGGEADDAPPSNEWDVVFNAQEKRPTKGRH</sequence>
<keyword evidence="2" id="KW-1185">Reference proteome</keyword>
<reference evidence="1 2" key="1">
    <citation type="submission" date="2015-03" db="EMBL/GenBank/DDBJ databases">
        <authorList>
            <person name="Hassan Y.I."/>
            <person name="Lepp D."/>
            <person name="Zhou T."/>
        </authorList>
    </citation>
    <scope>NUCLEOTIDE SEQUENCE [LARGE SCALE GENOMIC DNA]</scope>
    <source>
        <strain evidence="1 2">GH2-10</strain>
    </source>
</reference>
<dbReference type="RefSeq" id="WP_046141182.1">
    <property type="nucleotide sequence ID" value="NZ_LAJG01000005.1"/>
</dbReference>
<dbReference type="OrthoDB" id="7999301at2"/>
<dbReference type="Proteomes" id="UP000033514">
    <property type="component" value="Unassembled WGS sequence"/>
</dbReference>
<comment type="caution">
    <text evidence="1">The sequence shown here is derived from an EMBL/GenBank/DDBJ whole genome shotgun (WGS) entry which is preliminary data.</text>
</comment>
<accession>A0A0F5LF53</accession>
<evidence type="ECO:0000313" key="2">
    <source>
        <dbReference type="Proteomes" id="UP000033514"/>
    </source>
</evidence>
<gene>
    <name evidence="1" type="ORF">VW35_01060</name>
</gene>
<organism evidence="1 2">
    <name type="scientific">Devosia soli</name>
    <dbReference type="NCBI Taxonomy" id="361041"/>
    <lineage>
        <taxon>Bacteria</taxon>
        <taxon>Pseudomonadati</taxon>
        <taxon>Pseudomonadota</taxon>
        <taxon>Alphaproteobacteria</taxon>
        <taxon>Hyphomicrobiales</taxon>
        <taxon>Devosiaceae</taxon>
        <taxon>Devosia</taxon>
    </lineage>
</organism>
<proteinExistence type="predicted"/>
<dbReference type="AlphaFoldDB" id="A0A0F5LF53"/>
<dbReference type="EMBL" id="LAJG01000005">
    <property type="protein sequence ID" value="KKB80829.1"/>
    <property type="molecule type" value="Genomic_DNA"/>
</dbReference>
<name>A0A0F5LF53_9HYPH</name>
<dbReference type="STRING" id="361041.VW35_01060"/>
<evidence type="ECO:0000313" key="1">
    <source>
        <dbReference type="EMBL" id="KKB80829.1"/>
    </source>
</evidence>